<dbReference type="Proteomes" id="UP000002051">
    <property type="component" value="Unassembled WGS sequence"/>
</dbReference>
<evidence type="ECO:0000313" key="1">
    <source>
        <dbReference type="EMBL" id="KEH16393.1"/>
    </source>
</evidence>
<reference evidence="2" key="3">
    <citation type="submission" date="2015-06" db="UniProtKB">
        <authorList>
            <consortium name="EnsemblPlants"/>
        </authorList>
    </citation>
    <scope>IDENTIFICATION</scope>
    <source>
        <strain evidence="2">cv. Jemalong A17</strain>
    </source>
</reference>
<dbReference type="AlphaFoldDB" id="A0A072THG8"/>
<gene>
    <name evidence="1" type="ORF">MTR_0199s0030</name>
</gene>
<sequence length="141" mass="16056">MNTNNPFGVGLVVGLGSWSLLLQRSQVYYIPIDSYLLPQKDQQPRRKIQVSSSFQFWRRVTQHLFFDIMLILISVWSPRTMLTLGGVRHFSKKPVRFYKSVIAVCLRPLEQLASRLGEDLGNSAGKATNLSKQLSSPTEQM</sequence>
<keyword evidence="3" id="KW-1185">Reference proteome</keyword>
<dbReference type="EnsemblPlants" id="KEH16393">
    <property type="protein sequence ID" value="KEH16393"/>
    <property type="gene ID" value="MTR_0199s0030"/>
</dbReference>
<organism evidence="1 3">
    <name type="scientific">Medicago truncatula</name>
    <name type="common">Barrel medic</name>
    <name type="synonym">Medicago tribuloides</name>
    <dbReference type="NCBI Taxonomy" id="3880"/>
    <lineage>
        <taxon>Eukaryota</taxon>
        <taxon>Viridiplantae</taxon>
        <taxon>Streptophyta</taxon>
        <taxon>Embryophyta</taxon>
        <taxon>Tracheophyta</taxon>
        <taxon>Spermatophyta</taxon>
        <taxon>Magnoliopsida</taxon>
        <taxon>eudicotyledons</taxon>
        <taxon>Gunneridae</taxon>
        <taxon>Pentapetalae</taxon>
        <taxon>rosids</taxon>
        <taxon>fabids</taxon>
        <taxon>Fabales</taxon>
        <taxon>Fabaceae</taxon>
        <taxon>Papilionoideae</taxon>
        <taxon>50 kb inversion clade</taxon>
        <taxon>NPAAA clade</taxon>
        <taxon>Hologalegina</taxon>
        <taxon>IRL clade</taxon>
        <taxon>Trifolieae</taxon>
        <taxon>Medicago</taxon>
    </lineage>
</organism>
<dbReference type="EMBL" id="KL402924">
    <property type="protein sequence ID" value="KEH16393.1"/>
    <property type="molecule type" value="Genomic_DNA"/>
</dbReference>
<proteinExistence type="predicted"/>
<protein>
    <submittedName>
        <fullName evidence="1 2">Uncharacterized protein</fullName>
    </submittedName>
</protein>
<reference evidence="1 3" key="2">
    <citation type="journal article" date="2014" name="BMC Genomics">
        <title>An improved genome release (version Mt4.0) for the model legume Medicago truncatula.</title>
        <authorList>
            <person name="Tang H."/>
            <person name="Krishnakumar V."/>
            <person name="Bidwell S."/>
            <person name="Rosen B."/>
            <person name="Chan A."/>
            <person name="Zhou S."/>
            <person name="Gentzbittel L."/>
            <person name="Childs K.L."/>
            <person name="Yandell M."/>
            <person name="Gundlach H."/>
            <person name="Mayer K.F."/>
            <person name="Schwartz D.C."/>
            <person name="Town C.D."/>
        </authorList>
    </citation>
    <scope>GENOME REANNOTATION</scope>
    <source>
        <strain evidence="1">A17</strain>
        <strain evidence="2 3">cv. Jemalong A17</strain>
    </source>
</reference>
<reference evidence="1 3" key="1">
    <citation type="journal article" date="2011" name="Nature">
        <title>The Medicago genome provides insight into the evolution of rhizobial symbioses.</title>
        <authorList>
            <person name="Young N.D."/>
            <person name="Debelle F."/>
            <person name="Oldroyd G.E."/>
            <person name="Geurts R."/>
            <person name="Cannon S.B."/>
            <person name="Udvardi M.K."/>
            <person name="Benedito V.A."/>
            <person name="Mayer K.F."/>
            <person name="Gouzy J."/>
            <person name="Schoof H."/>
            <person name="Van de Peer Y."/>
            <person name="Proost S."/>
            <person name="Cook D.R."/>
            <person name="Meyers B.C."/>
            <person name="Spannagl M."/>
            <person name="Cheung F."/>
            <person name="De Mita S."/>
            <person name="Krishnakumar V."/>
            <person name="Gundlach H."/>
            <person name="Zhou S."/>
            <person name="Mudge J."/>
            <person name="Bharti A.K."/>
            <person name="Murray J.D."/>
            <person name="Naoumkina M.A."/>
            <person name="Rosen B."/>
            <person name="Silverstein K.A."/>
            <person name="Tang H."/>
            <person name="Rombauts S."/>
            <person name="Zhao P.X."/>
            <person name="Zhou P."/>
            <person name="Barbe V."/>
            <person name="Bardou P."/>
            <person name="Bechner M."/>
            <person name="Bellec A."/>
            <person name="Berger A."/>
            <person name="Berges H."/>
            <person name="Bidwell S."/>
            <person name="Bisseling T."/>
            <person name="Choisne N."/>
            <person name="Couloux A."/>
            <person name="Denny R."/>
            <person name="Deshpande S."/>
            <person name="Dai X."/>
            <person name="Doyle J.J."/>
            <person name="Dudez A.M."/>
            <person name="Farmer A.D."/>
            <person name="Fouteau S."/>
            <person name="Franken C."/>
            <person name="Gibelin C."/>
            <person name="Gish J."/>
            <person name="Goldstein S."/>
            <person name="Gonzalez A.J."/>
            <person name="Green P.J."/>
            <person name="Hallab A."/>
            <person name="Hartog M."/>
            <person name="Hua A."/>
            <person name="Humphray S.J."/>
            <person name="Jeong D.H."/>
            <person name="Jing Y."/>
            <person name="Jocker A."/>
            <person name="Kenton S.M."/>
            <person name="Kim D.J."/>
            <person name="Klee K."/>
            <person name="Lai H."/>
            <person name="Lang C."/>
            <person name="Lin S."/>
            <person name="Macmil S.L."/>
            <person name="Magdelenat G."/>
            <person name="Matthews L."/>
            <person name="McCorrison J."/>
            <person name="Monaghan E.L."/>
            <person name="Mun J.H."/>
            <person name="Najar F.Z."/>
            <person name="Nicholson C."/>
            <person name="Noirot C."/>
            <person name="O'Bleness M."/>
            <person name="Paule C.R."/>
            <person name="Poulain J."/>
            <person name="Prion F."/>
            <person name="Qin B."/>
            <person name="Qu C."/>
            <person name="Retzel E.F."/>
            <person name="Riddle C."/>
            <person name="Sallet E."/>
            <person name="Samain S."/>
            <person name="Samson N."/>
            <person name="Sanders I."/>
            <person name="Saurat O."/>
            <person name="Scarpelli C."/>
            <person name="Schiex T."/>
            <person name="Segurens B."/>
            <person name="Severin A.J."/>
            <person name="Sherrier D.J."/>
            <person name="Shi R."/>
            <person name="Sims S."/>
            <person name="Singer S.R."/>
            <person name="Sinharoy S."/>
            <person name="Sterck L."/>
            <person name="Viollet A."/>
            <person name="Wang B.B."/>
            <person name="Wang K."/>
            <person name="Wang M."/>
            <person name="Wang X."/>
            <person name="Warfsmann J."/>
            <person name="Weissenbach J."/>
            <person name="White D.D."/>
            <person name="White J.D."/>
            <person name="Wiley G.B."/>
            <person name="Wincker P."/>
            <person name="Xing Y."/>
            <person name="Yang L."/>
            <person name="Yao Z."/>
            <person name="Ying F."/>
            <person name="Zhai J."/>
            <person name="Zhou L."/>
            <person name="Zuber A."/>
            <person name="Denarie J."/>
            <person name="Dixon R.A."/>
            <person name="May G.D."/>
            <person name="Schwartz D.C."/>
            <person name="Rogers J."/>
            <person name="Quetier F."/>
            <person name="Town C.D."/>
            <person name="Roe B.A."/>
        </authorList>
    </citation>
    <scope>NUCLEOTIDE SEQUENCE [LARGE SCALE GENOMIC DNA]</scope>
    <source>
        <strain evidence="1">A17</strain>
        <strain evidence="2 3">cv. Jemalong A17</strain>
    </source>
</reference>
<name>A0A072THG8_MEDTR</name>
<evidence type="ECO:0000313" key="2">
    <source>
        <dbReference type="EnsemblPlants" id="KEH16393"/>
    </source>
</evidence>
<evidence type="ECO:0000313" key="3">
    <source>
        <dbReference type="Proteomes" id="UP000002051"/>
    </source>
</evidence>
<accession>A0A072THG8</accession>
<dbReference type="HOGENOM" id="CLU_1828225_0_0_1"/>